<evidence type="ECO:0000256" key="1">
    <source>
        <dbReference type="SAM" id="MobiDB-lite"/>
    </source>
</evidence>
<feature type="region of interest" description="Disordered" evidence="1">
    <location>
        <begin position="1"/>
        <end position="87"/>
    </location>
</feature>
<organism evidence="2 3">
    <name type="scientific">Giardia intestinalis (strain ATCC 50803 / WB clone C6)</name>
    <name type="common">Giardia lamblia</name>
    <dbReference type="NCBI Taxonomy" id="184922"/>
    <lineage>
        <taxon>Eukaryota</taxon>
        <taxon>Metamonada</taxon>
        <taxon>Diplomonadida</taxon>
        <taxon>Hexamitidae</taxon>
        <taxon>Giardiinae</taxon>
        <taxon>Giardia</taxon>
    </lineage>
</organism>
<evidence type="ECO:0000313" key="3">
    <source>
        <dbReference type="Proteomes" id="UP000001548"/>
    </source>
</evidence>
<dbReference type="AlphaFoldDB" id="A8BNJ3"/>
<feature type="region of interest" description="Disordered" evidence="1">
    <location>
        <begin position="292"/>
        <end position="311"/>
    </location>
</feature>
<dbReference type="GeneID" id="5698810"/>
<dbReference type="OMA" id="WPGYIDL"/>
<feature type="compositionally biased region" description="Polar residues" evidence="1">
    <location>
        <begin position="1"/>
        <end position="23"/>
    </location>
</feature>
<gene>
    <name evidence="2" type="ORF">GL50803_0014966</name>
</gene>
<accession>A8BNJ3</accession>
<dbReference type="KEGG" id="gla:GL50803_0014966"/>
<feature type="compositionally biased region" description="Low complexity" evidence="1">
    <location>
        <begin position="74"/>
        <end position="85"/>
    </location>
</feature>
<dbReference type="VEuPathDB" id="GiardiaDB:GL50803_14966"/>
<dbReference type="EMBL" id="AACB03000004">
    <property type="protein sequence ID" value="KAE8302515.1"/>
    <property type="molecule type" value="Genomic_DNA"/>
</dbReference>
<dbReference type="HOGENOM" id="CLU_581972_0_0_1"/>
<evidence type="ECO:0000313" key="2">
    <source>
        <dbReference type="EMBL" id="KAE8302515.1"/>
    </source>
</evidence>
<dbReference type="RefSeq" id="XP_001705925.1">
    <property type="nucleotide sequence ID" value="XM_001705873.1"/>
</dbReference>
<dbReference type="Proteomes" id="UP000001548">
    <property type="component" value="Unassembled WGS sequence"/>
</dbReference>
<sequence>MYSASGVTSPPQLDPQALQSTPVSFARQLAPPGAPRLPRSDDDPPLLLDEDPPMQAHTSPSVFGFSQPPQPMHSSGPQQPYSQPQNVVTDPVYPFPSQFSSQPHQQVLYNYAPQEVFPQPVNPESFYQQPPISCTNIYQPSYNSVYPHNFGYSDACNLSLEKPEILAPPSWDMPTGQTQVLPPYQLTPLTSCEFDLHISSYMEEIRQHNASVCSLDSIQARVYEFPPLTCSSSDASDHDDITSDTAQQLSSFADGNNYCVQENQMKLETHLTKMQQDREDQERMIAEKRKAKAERREQRKLRRQADRQTRKQMHLERMQQKHEKNLKQFAVKFSAPPLETRLHSADESGGTIAATKSIKVYSSEAQSEKPKRLRNLVLGNGYGRLFWPGYIDLSKEHGTSTVKIGLFGLEVDGFLNKRDMFLATQTELPGQHEQNAYVSAIEETIKDVPGMQFWGCDPNNGIFYTVRSRH</sequence>
<feature type="compositionally biased region" description="Basic residues" evidence="1">
    <location>
        <begin position="292"/>
        <end position="302"/>
    </location>
</feature>
<proteinExistence type="predicted"/>
<name>A8BNJ3_GIAIC</name>
<comment type="caution">
    <text evidence="2">The sequence shown here is derived from an EMBL/GenBank/DDBJ whole genome shotgun (WGS) entry which is preliminary data.</text>
</comment>
<protein>
    <submittedName>
        <fullName evidence="2">Uncharacterized protein</fullName>
    </submittedName>
</protein>
<reference evidence="2 3" key="1">
    <citation type="journal article" date="2007" name="Science">
        <title>Genomic minimalism in the early diverging intestinal parasite Giardia lamblia.</title>
        <authorList>
            <person name="Morrison H.G."/>
            <person name="McArthur A.G."/>
            <person name="Gillin F.D."/>
            <person name="Aley S.B."/>
            <person name="Adam R.D."/>
            <person name="Olsen G.J."/>
            <person name="Best A.A."/>
            <person name="Cande W.Z."/>
            <person name="Chen F."/>
            <person name="Cipriano M.J."/>
            <person name="Davids B.J."/>
            <person name="Dawson S.C."/>
            <person name="Elmendorf H.G."/>
            <person name="Hehl A.B."/>
            <person name="Holder M.E."/>
            <person name="Huse S.M."/>
            <person name="Kim U.U."/>
            <person name="Lasek-Nesselquist E."/>
            <person name="Manning G."/>
            <person name="Nigam A."/>
            <person name="Nixon J.E."/>
            <person name="Palm D."/>
            <person name="Passamaneck N.E."/>
            <person name="Prabhu A."/>
            <person name="Reich C.I."/>
            <person name="Reiner D.S."/>
            <person name="Samuelson J."/>
            <person name="Svard S.G."/>
            <person name="Sogin M.L."/>
        </authorList>
    </citation>
    <scope>NUCLEOTIDE SEQUENCE [LARGE SCALE GENOMIC DNA]</scope>
    <source>
        <strain evidence="2 3">WB C6</strain>
    </source>
</reference>
<keyword evidence="3" id="KW-1185">Reference proteome</keyword>